<accession>A0AAW0CGB6</accession>
<organism evidence="1 2">
    <name type="scientific">Paramarasmius palmivorus</name>
    <dbReference type="NCBI Taxonomy" id="297713"/>
    <lineage>
        <taxon>Eukaryota</taxon>
        <taxon>Fungi</taxon>
        <taxon>Dikarya</taxon>
        <taxon>Basidiomycota</taxon>
        <taxon>Agaricomycotina</taxon>
        <taxon>Agaricomycetes</taxon>
        <taxon>Agaricomycetidae</taxon>
        <taxon>Agaricales</taxon>
        <taxon>Marasmiineae</taxon>
        <taxon>Marasmiaceae</taxon>
        <taxon>Paramarasmius</taxon>
    </lineage>
</organism>
<comment type="caution">
    <text evidence="1">The sequence shown here is derived from an EMBL/GenBank/DDBJ whole genome shotgun (WGS) entry which is preliminary data.</text>
</comment>
<dbReference type="EMBL" id="JAYKXP010000041">
    <property type="protein sequence ID" value="KAK7038992.1"/>
    <property type="molecule type" value="Genomic_DNA"/>
</dbReference>
<reference evidence="1 2" key="1">
    <citation type="submission" date="2024-01" db="EMBL/GenBank/DDBJ databases">
        <title>A draft genome for a cacao thread blight-causing isolate of Paramarasmius palmivorus.</title>
        <authorList>
            <person name="Baruah I.K."/>
            <person name="Bukari Y."/>
            <person name="Amoako-Attah I."/>
            <person name="Meinhardt L.W."/>
            <person name="Bailey B.A."/>
            <person name="Cohen S.P."/>
        </authorList>
    </citation>
    <scope>NUCLEOTIDE SEQUENCE [LARGE SCALE GENOMIC DNA]</scope>
    <source>
        <strain evidence="1 2">GH-12</strain>
    </source>
</reference>
<evidence type="ECO:0000313" key="1">
    <source>
        <dbReference type="EMBL" id="KAK7038992.1"/>
    </source>
</evidence>
<evidence type="ECO:0000313" key="2">
    <source>
        <dbReference type="Proteomes" id="UP001383192"/>
    </source>
</evidence>
<name>A0AAW0CGB6_9AGAR</name>
<protein>
    <submittedName>
        <fullName evidence="1">Uncharacterized protein</fullName>
    </submittedName>
</protein>
<dbReference type="Proteomes" id="UP001383192">
    <property type="component" value="Unassembled WGS sequence"/>
</dbReference>
<keyword evidence="2" id="KW-1185">Reference proteome</keyword>
<gene>
    <name evidence="1" type="ORF">VNI00_010384</name>
</gene>
<proteinExistence type="predicted"/>
<sequence length="649" mass="74814">MAKSRRKGPKQPRVVCAAKRKDGTACDATVSNANGQDPLEAKWCRKHHEEFIAIDKEYQSFGKDLLGDGYEWYNVRERWKVEDIEACMSGQDLSSWYDNMHDIYYHMHPCYERYLHLAACYFHDDPAFGENTLNKTLTERFADLQRIMSLTAERARSRVLEEADASWLIDTSCSGVCNHPQRADFPSPYPPRNDTQVAAFFKEADITKGQEERDPINRTRERRVQELLAETVLEIAARCSPPHSDYFDERLDVIYTAVTRAVCQDPDLFSRFQWFECMSNCLVWEGTHDEETKEKMLRIVEHALKDAHLVRRAVEDTLLAEDPDQEAEEEPQRFVFAGVEMRKARDSRDLPFSAWGHILAISQCVPCVMETVTSVSELQTLYRFLDIYKIPTDWSIGNTETVSLALSGERQIDQALFCCGSIVNFVEAKRPRQIIEEVVDGEETVWQETQNAILLCGTISTSEPLAVRFLAVCARFPDFKLLLRGKPAPPDAWWTRTRRAKHKRDLVHQTEWEIGEVVPMSLLDKSNPLRDRPGLRGKSMDFVICDITSCDLTQVKCKLAEIWVTLHGVSTVAGIRRKVIEEYMEVGEAEEELDDEETKTPALVHFLHRPTIFFETFMLMMQLSDRPFLAETTDSSEMRFVNAAFRRFQ</sequence>
<dbReference type="AlphaFoldDB" id="A0AAW0CGB6"/>